<organism evidence="2 3">
    <name type="scientific">Mesobacillus boroniphilus JCM 21738</name>
    <dbReference type="NCBI Taxonomy" id="1294265"/>
    <lineage>
        <taxon>Bacteria</taxon>
        <taxon>Bacillati</taxon>
        <taxon>Bacillota</taxon>
        <taxon>Bacilli</taxon>
        <taxon>Bacillales</taxon>
        <taxon>Bacillaceae</taxon>
        <taxon>Mesobacillus</taxon>
    </lineage>
</organism>
<accession>W4RT59</accession>
<keyword evidence="1" id="KW-0472">Membrane</keyword>
<comment type="caution">
    <text evidence="2">The sequence shown here is derived from an EMBL/GenBank/DDBJ whole genome shotgun (WGS) entry which is preliminary data.</text>
</comment>
<keyword evidence="3" id="KW-1185">Reference proteome</keyword>
<proteinExistence type="predicted"/>
<dbReference type="RefSeq" id="WP_035209620.1">
    <property type="nucleotide sequence ID" value="NZ_BAUW01000062.1"/>
</dbReference>
<reference evidence="2 3" key="1">
    <citation type="submission" date="2013-12" db="EMBL/GenBank/DDBJ databases">
        <title>NBRP : Genome information of microbial organism related human and environment.</title>
        <authorList>
            <person name="Hattori M."/>
            <person name="Oshima K."/>
            <person name="Inaba H."/>
            <person name="Suda W."/>
            <person name="Sakamoto M."/>
            <person name="Iino T."/>
            <person name="Kitahara M."/>
            <person name="Oshida Y."/>
            <person name="Iida T."/>
            <person name="Kudo T."/>
            <person name="Itoh T."/>
            <person name="Ahmed I."/>
            <person name="Ohkuma M."/>
        </authorList>
    </citation>
    <scope>NUCLEOTIDE SEQUENCE [LARGE SCALE GENOMIC DNA]</scope>
    <source>
        <strain evidence="2 3">JCM 21738</strain>
    </source>
</reference>
<dbReference type="Proteomes" id="UP000018949">
    <property type="component" value="Unassembled WGS sequence"/>
</dbReference>
<dbReference type="AlphaFoldDB" id="W4RT59"/>
<feature type="transmembrane region" description="Helical" evidence="1">
    <location>
        <begin position="6"/>
        <end position="27"/>
    </location>
</feature>
<keyword evidence="1" id="KW-0812">Transmembrane</keyword>
<evidence type="ECO:0000256" key="1">
    <source>
        <dbReference type="SAM" id="Phobius"/>
    </source>
</evidence>
<sequence length="184" mass="20938">MKKVPILMTTGLFIIICAAVFWQWSAFQQNNDKPAKSEGDISLIATVKVEQNGLHVRQTFDNLDKNQKYHAVIPAQAIEVKCTDAEGNTCEEGHKPKGVKMHFEYTIKSGPGLSMFLNDWMIVLKDAAIKKTRIELADQYYRRGTWSAGLPLKGYKHTELLHYYVFEGANSNPSLYWQEKPLSN</sequence>
<protein>
    <submittedName>
        <fullName evidence="2">Uncharacterized protein</fullName>
    </submittedName>
</protein>
<gene>
    <name evidence="2" type="ORF">JCM21738_3990</name>
</gene>
<keyword evidence="1" id="KW-1133">Transmembrane helix</keyword>
<dbReference type="eggNOG" id="ENOG5032TKR">
    <property type="taxonomic scope" value="Bacteria"/>
</dbReference>
<dbReference type="EMBL" id="BAUW01000062">
    <property type="protein sequence ID" value="GAE47048.1"/>
    <property type="molecule type" value="Genomic_DNA"/>
</dbReference>
<evidence type="ECO:0000313" key="2">
    <source>
        <dbReference type="EMBL" id="GAE47048.1"/>
    </source>
</evidence>
<evidence type="ECO:0000313" key="3">
    <source>
        <dbReference type="Proteomes" id="UP000018949"/>
    </source>
</evidence>
<name>W4RT59_9BACI</name>